<accession>A0ABN9UB18</accession>
<protein>
    <submittedName>
        <fullName evidence="2">Uncharacterized protein</fullName>
    </submittedName>
</protein>
<name>A0ABN9UB18_9DINO</name>
<feature type="region of interest" description="Disordered" evidence="1">
    <location>
        <begin position="101"/>
        <end position="122"/>
    </location>
</feature>
<dbReference type="Proteomes" id="UP001189429">
    <property type="component" value="Unassembled WGS sequence"/>
</dbReference>
<feature type="compositionally biased region" description="Polar residues" evidence="1">
    <location>
        <begin position="1"/>
        <end position="28"/>
    </location>
</feature>
<comment type="caution">
    <text evidence="2">The sequence shown here is derived from an EMBL/GenBank/DDBJ whole genome shotgun (WGS) entry which is preliminary data.</text>
</comment>
<dbReference type="EMBL" id="CAUYUJ010015645">
    <property type="protein sequence ID" value="CAK0856531.1"/>
    <property type="molecule type" value="Genomic_DNA"/>
</dbReference>
<organism evidence="2 3">
    <name type="scientific">Prorocentrum cordatum</name>
    <dbReference type="NCBI Taxonomy" id="2364126"/>
    <lineage>
        <taxon>Eukaryota</taxon>
        <taxon>Sar</taxon>
        <taxon>Alveolata</taxon>
        <taxon>Dinophyceae</taxon>
        <taxon>Prorocentrales</taxon>
        <taxon>Prorocentraceae</taxon>
        <taxon>Prorocentrum</taxon>
    </lineage>
</organism>
<feature type="region of interest" description="Disordered" evidence="1">
    <location>
        <begin position="1"/>
        <end position="31"/>
    </location>
</feature>
<feature type="compositionally biased region" description="Gly residues" evidence="1">
    <location>
        <begin position="108"/>
        <end position="117"/>
    </location>
</feature>
<proteinExistence type="predicted"/>
<reference evidence="2" key="1">
    <citation type="submission" date="2023-10" db="EMBL/GenBank/DDBJ databases">
        <authorList>
            <person name="Chen Y."/>
            <person name="Shah S."/>
            <person name="Dougan E. K."/>
            <person name="Thang M."/>
            <person name="Chan C."/>
        </authorList>
    </citation>
    <scope>NUCLEOTIDE SEQUENCE [LARGE SCALE GENOMIC DNA]</scope>
</reference>
<evidence type="ECO:0000313" key="2">
    <source>
        <dbReference type="EMBL" id="CAK0856531.1"/>
    </source>
</evidence>
<feature type="compositionally biased region" description="Low complexity" evidence="1">
    <location>
        <begin position="158"/>
        <end position="176"/>
    </location>
</feature>
<keyword evidence="3" id="KW-1185">Reference proteome</keyword>
<sequence>MHPATPSTGHDPQGNSRPSTSPSQTACSWQGDLALQQAPFQGDERLLQARQRAKDSMEALQLELRGFGGAVSVRYASWPPDCRVEVSLGDAELGERHLAGRGSDASWGGAGPAGPSGGASHLRGRFVRHDAAQDTIEVRLRDGSTRVVPAKRVRRAARGSPGAGASPAAASTGPGRPLSPTCLS</sequence>
<feature type="region of interest" description="Disordered" evidence="1">
    <location>
        <begin position="140"/>
        <end position="184"/>
    </location>
</feature>
<evidence type="ECO:0000313" key="3">
    <source>
        <dbReference type="Proteomes" id="UP001189429"/>
    </source>
</evidence>
<evidence type="ECO:0000256" key="1">
    <source>
        <dbReference type="SAM" id="MobiDB-lite"/>
    </source>
</evidence>
<gene>
    <name evidence="2" type="ORF">PCOR1329_LOCUS46911</name>
</gene>